<protein>
    <submittedName>
        <fullName evidence="1">Uncharacterized protein</fullName>
    </submittedName>
</protein>
<dbReference type="EMBL" id="CM055094">
    <property type="protein sequence ID" value="KAJ7562374.1"/>
    <property type="molecule type" value="Genomic_DNA"/>
</dbReference>
<gene>
    <name evidence="1" type="ORF">O6H91_03G066900</name>
</gene>
<comment type="caution">
    <text evidence="1">The sequence shown here is derived from an EMBL/GenBank/DDBJ whole genome shotgun (WGS) entry which is preliminary data.</text>
</comment>
<reference evidence="2" key="1">
    <citation type="journal article" date="2024" name="Proc. Natl. Acad. Sci. U.S.A.">
        <title>Extraordinary preservation of gene collinearity over three hundred million years revealed in homosporous lycophytes.</title>
        <authorList>
            <person name="Li C."/>
            <person name="Wickell D."/>
            <person name="Kuo L.Y."/>
            <person name="Chen X."/>
            <person name="Nie B."/>
            <person name="Liao X."/>
            <person name="Peng D."/>
            <person name="Ji J."/>
            <person name="Jenkins J."/>
            <person name="Williams M."/>
            <person name="Shu S."/>
            <person name="Plott C."/>
            <person name="Barry K."/>
            <person name="Rajasekar S."/>
            <person name="Grimwood J."/>
            <person name="Han X."/>
            <person name="Sun S."/>
            <person name="Hou Z."/>
            <person name="He W."/>
            <person name="Dai G."/>
            <person name="Sun C."/>
            <person name="Schmutz J."/>
            <person name="Leebens-Mack J.H."/>
            <person name="Li F.W."/>
            <person name="Wang L."/>
        </authorList>
    </citation>
    <scope>NUCLEOTIDE SEQUENCE [LARGE SCALE GENOMIC DNA]</scope>
    <source>
        <strain evidence="2">cv. PW_Plant_1</strain>
    </source>
</reference>
<proteinExistence type="predicted"/>
<evidence type="ECO:0000313" key="2">
    <source>
        <dbReference type="Proteomes" id="UP001162992"/>
    </source>
</evidence>
<keyword evidence="2" id="KW-1185">Reference proteome</keyword>
<organism evidence="1 2">
    <name type="scientific">Diphasiastrum complanatum</name>
    <name type="common">Issler's clubmoss</name>
    <name type="synonym">Lycopodium complanatum</name>
    <dbReference type="NCBI Taxonomy" id="34168"/>
    <lineage>
        <taxon>Eukaryota</taxon>
        <taxon>Viridiplantae</taxon>
        <taxon>Streptophyta</taxon>
        <taxon>Embryophyta</taxon>
        <taxon>Tracheophyta</taxon>
        <taxon>Lycopodiopsida</taxon>
        <taxon>Lycopodiales</taxon>
        <taxon>Lycopodiaceae</taxon>
        <taxon>Lycopodioideae</taxon>
        <taxon>Diphasiastrum</taxon>
    </lineage>
</organism>
<name>A0ACC2E7A5_DIPCM</name>
<sequence>MRSNVLNYVISSNNSHHTIGSILRFDPEKKALCETAIQSSVHVTGDFRHKQMSFSRSMRAAVRNDFVMHLERIEEDTPIHSPAAHQHLLPETPPPLMEFLSRKWNGSAFDVTAALASSQAKEARKPFMHTADTEGLTLEKTHFEFASGSISKVVMDHILTPRTAILTNSKRKSHRNSSLMCHFSGPLTSSPPPSPRLQEDELQYCRAVPSTKEPFMQGKWRTWIKNMKDRCTEITSSQSAQVHSAVSVAGVAAGIAGIAIKTSTLSTNDGENEINVALASAASLVATHFMDVAENIGANHEQVQSAVHSATNVKTTAEMMTLIASATTATSRVTTMKGSQRSAIVAPSQRERSHPNSFSSNMVCEDSEAEDYYTRELLAKGHEFLKRTKTGKPQWRLVIIFLDKRGQVVLKLRSKNMGGPLIMKKTKKSIIIDMNPHIPSWPERRTIDNRDAQRGYFGLKTTRGFVEFECESLYLHNLWTQGISNLLSKTCH</sequence>
<evidence type="ECO:0000313" key="1">
    <source>
        <dbReference type="EMBL" id="KAJ7562374.1"/>
    </source>
</evidence>
<dbReference type="Proteomes" id="UP001162992">
    <property type="component" value="Chromosome 3"/>
</dbReference>
<accession>A0ACC2E7A5</accession>